<sequence>MRLRGMITRRFPRYMMLLLAFTLLIGAIPVLSLGLYSYYVAAGDVEQKTKESNMQLLSQTQMYIEQLKKTTELTGNQFARSPLVAAALSAPIDVEEHIQIRDLYSGLYNLQTFSSVSEAYLIDLQHDWVLNFTSVNSLNGLSFKDRLPVYANHPNNMFWDTGYLPSDGGAAPPGTGNDTIRLVQKLPILPFTHQPKGFLIIEIDKPRLRAMLTDNTKEQMGKVYVMDYTGLDFLDRRDEEATHYAAMNKRIAESIASSGQSSGYMYGRIDNRDMVFTYRQSSYNEWIYVSAVSLKELTRETRKIATGTVVASSLVLIVVGLLAWFITRRMYSPIRRLAEMTEAVSIGESGGKDEFSSLEKRFDILFSNSQNMQQQMQDQLAQLKQFLMLKLLAGQLSESEFTYRSALFGFPAGWKRLAVLTLQIDTLQDTRYGEHDKELLLFAIQNMVGELIAPEVLFSPVLVNQSQVNMVASGLEDEGELRTYYYGLCDLIKSKVMEFLKVSISIGISSPFEQTSYVVRAYNESLEALKRRVYLGSGMIIHYGDTEPGLSNMAAAAYTQIKWTEDQLIQALSLGDTEKATDWFDTYVSELSESNLSTKEYPVFMMQLVSRIYQIVQEKGGTVHHVLGERASYARLMRLNAVDDIAAWFKRDLIQPVGLFLAGLEDSQYVSIANKIIQLIKEGYSRDMTLEGCAEEMKFHPVYLGRVFKRETGMTFSEYLVNYRMTLAKEWLENTNMKVSDISDRLNYSNTTAFIRSFRKVVGITPGQFRTNQQKQA</sequence>
<evidence type="ECO:0000313" key="2">
    <source>
        <dbReference type="Proteomes" id="UP001631969"/>
    </source>
</evidence>
<accession>A0ACC7P1D8</accession>
<keyword evidence="2" id="KW-1185">Reference proteome</keyword>
<dbReference type="EMBL" id="JBJURJ010000007">
    <property type="protein sequence ID" value="MFM9329117.1"/>
    <property type="molecule type" value="Genomic_DNA"/>
</dbReference>
<name>A0ACC7P1D8_9BACL</name>
<gene>
    <name evidence="1" type="ORF">ACI1P1_12545</name>
</gene>
<comment type="caution">
    <text evidence="1">The sequence shown here is derived from an EMBL/GenBank/DDBJ whole genome shotgun (WGS) entry which is preliminary data.</text>
</comment>
<protein>
    <submittedName>
        <fullName evidence="1">Helix-turn-helix domain-containing protein</fullName>
    </submittedName>
</protein>
<reference evidence="1" key="1">
    <citation type="submission" date="2024-12" db="EMBL/GenBank/DDBJ databases">
        <authorList>
            <person name="Wu N."/>
        </authorList>
    </citation>
    <scope>NUCLEOTIDE SEQUENCE</scope>
    <source>
        <strain evidence="1">P15</strain>
    </source>
</reference>
<organism evidence="1 2">
    <name type="scientific">Paenibacillus mesotrionivorans</name>
    <dbReference type="NCBI Taxonomy" id="3160968"/>
    <lineage>
        <taxon>Bacteria</taxon>
        <taxon>Bacillati</taxon>
        <taxon>Bacillota</taxon>
        <taxon>Bacilli</taxon>
        <taxon>Bacillales</taxon>
        <taxon>Paenibacillaceae</taxon>
        <taxon>Paenibacillus</taxon>
    </lineage>
</organism>
<proteinExistence type="predicted"/>
<dbReference type="Proteomes" id="UP001631969">
    <property type="component" value="Unassembled WGS sequence"/>
</dbReference>
<evidence type="ECO:0000313" key="1">
    <source>
        <dbReference type="EMBL" id="MFM9329117.1"/>
    </source>
</evidence>